<dbReference type="RefSeq" id="WP_014357516.1">
    <property type="nucleotide sequence ID" value="NC_016894.1"/>
</dbReference>
<dbReference type="InterPro" id="IPR059106">
    <property type="entry name" value="WHD_MalT"/>
</dbReference>
<dbReference type="PROSITE" id="PS50043">
    <property type="entry name" value="HTH_LUXR_2"/>
    <property type="match status" value="1"/>
</dbReference>
<accession>H6LJJ2</accession>
<reference evidence="6 7" key="2">
    <citation type="journal article" date="2012" name="PLoS ONE">
        <title>An ancient pathway combining carbon dioxide fixation with the generation and utilization of a sodium ion gradient for ATP synthesis.</title>
        <authorList>
            <person name="Poehlein A."/>
            <person name="Schmidt S."/>
            <person name="Kaster A.K."/>
            <person name="Goenrich M."/>
            <person name="Vollmers J."/>
            <person name="Thurmer A."/>
            <person name="Bertsch J."/>
            <person name="Schuchmann K."/>
            <person name="Voigt B."/>
            <person name="Hecker M."/>
            <person name="Daniel R."/>
            <person name="Thauer R.K."/>
            <person name="Gottschalk G."/>
            <person name="Muller V."/>
        </authorList>
    </citation>
    <scope>NUCLEOTIDE SEQUENCE [LARGE SCALE GENOMIC DNA]</scope>
    <source>
        <strain evidence="7">ATCC 29683 / DSM 1030 / JCM 2381 / KCTC 1655 / WB1</strain>
    </source>
</reference>
<dbReference type="Proteomes" id="UP000007177">
    <property type="component" value="Chromosome"/>
</dbReference>
<dbReference type="InterPro" id="IPR016032">
    <property type="entry name" value="Sig_transdc_resp-reg_C-effctor"/>
</dbReference>
<evidence type="ECO:0000259" key="5">
    <source>
        <dbReference type="PROSITE" id="PS50043"/>
    </source>
</evidence>
<reference evidence="7" key="1">
    <citation type="submission" date="2011-07" db="EMBL/GenBank/DDBJ databases">
        <title>Complete genome sequence of Acetobacterium woodii.</title>
        <authorList>
            <person name="Poehlein A."/>
            <person name="Schmidt S."/>
            <person name="Kaster A.-K."/>
            <person name="Goenrich M."/>
            <person name="Vollmers J."/>
            <person name="Thuermer A."/>
            <person name="Gottschalk G."/>
            <person name="Thauer R.K."/>
            <person name="Daniel R."/>
            <person name="Mueller V."/>
        </authorList>
    </citation>
    <scope>NUCLEOTIDE SEQUENCE [LARGE SCALE GENOMIC DNA]</scope>
    <source>
        <strain evidence="7">ATCC 29683 / DSM 1030 / JCM 2381 / KCTC 1655 / WB1</strain>
    </source>
</reference>
<evidence type="ECO:0000313" key="7">
    <source>
        <dbReference type="Proteomes" id="UP000007177"/>
    </source>
</evidence>
<name>H6LJJ2_ACEWD</name>
<feature type="coiled-coil region" evidence="4">
    <location>
        <begin position="683"/>
        <end position="710"/>
    </location>
</feature>
<dbReference type="Gene3D" id="1.25.40.10">
    <property type="entry name" value="Tetratricopeptide repeat domain"/>
    <property type="match status" value="1"/>
</dbReference>
<evidence type="ECO:0000256" key="4">
    <source>
        <dbReference type="SAM" id="Coils"/>
    </source>
</evidence>
<dbReference type="SMART" id="SM00421">
    <property type="entry name" value="HTH_LUXR"/>
    <property type="match status" value="1"/>
</dbReference>
<dbReference type="KEGG" id="awo:Awo_c31920"/>
<dbReference type="InterPro" id="IPR011990">
    <property type="entry name" value="TPR-like_helical_dom_sf"/>
</dbReference>
<evidence type="ECO:0000256" key="3">
    <source>
        <dbReference type="ARBA" id="ARBA00023163"/>
    </source>
</evidence>
<gene>
    <name evidence="6" type="ordered locus">Awo_c31920</name>
</gene>
<dbReference type="EMBL" id="CP002987">
    <property type="protein sequence ID" value="AFA49920.1"/>
    <property type="molecule type" value="Genomic_DNA"/>
</dbReference>
<feature type="domain" description="HTH luxR-type" evidence="5">
    <location>
        <begin position="795"/>
        <end position="860"/>
    </location>
</feature>
<dbReference type="InterPro" id="IPR000792">
    <property type="entry name" value="Tscrpt_reg_LuxR_C"/>
</dbReference>
<dbReference type="Pfam" id="PF00196">
    <property type="entry name" value="GerE"/>
    <property type="match status" value="1"/>
</dbReference>
<organism evidence="6 7">
    <name type="scientific">Acetobacterium woodii (strain ATCC 29683 / DSM 1030 / JCM 2381 / KCTC 1655 / WB1)</name>
    <dbReference type="NCBI Taxonomy" id="931626"/>
    <lineage>
        <taxon>Bacteria</taxon>
        <taxon>Bacillati</taxon>
        <taxon>Bacillota</taxon>
        <taxon>Clostridia</taxon>
        <taxon>Eubacteriales</taxon>
        <taxon>Eubacteriaceae</taxon>
        <taxon>Acetobacterium</taxon>
    </lineage>
</organism>
<dbReference type="SUPFAM" id="SSF46894">
    <property type="entry name" value="C-terminal effector domain of the bipartite response regulators"/>
    <property type="match status" value="1"/>
</dbReference>
<dbReference type="CDD" id="cd06170">
    <property type="entry name" value="LuxR_C_like"/>
    <property type="match status" value="1"/>
</dbReference>
<dbReference type="InterPro" id="IPR036388">
    <property type="entry name" value="WH-like_DNA-bd_sf"/>
</dbReference>
<evidence type="ECO:0000313" key="6">
    <source>
        <dbReference type="EMBL" id="AFA49920.1"/>
    </source>
</evidence>
<proteinExistence type="predicted"/>
<dbReference type="PANTHER" id="PTHR44688:SF16">
    <property type="entry name" value="DNA-BINDING TRANSCRIPTIONAL ACTIVATOR DEVR_DOSR"/>
    <property type="match status" value="1"/>
</dbReference>
<keyword evidence="7" id="KW-1185">Reference proteome</keyword>
<dbReference type="Pfam" id="PF25873">
    <property type="entry name" value="WHD_MalT"/>
    <property type="match status" value="1"/>
</dbReference>
<dbReference type="eggNOG" id="COG2909">
    <property type="taxonomic scope" value="Bacteria"/>
</dbReference>
<sequence length="863" mass="100913">MDYNQPFISVKHKMPVPRKHYIIRAQLFRQLENLEDYQVVIVKAGAGCGKTTLLSSFAIEQGIKNFKWITLDEHANQAFVFWKYLIDALSELLDEQTSLQNIFDNNMQKEILFQMIRYFLNHLKAEEEIVLVLDDFQIVADDFLISTIDYFIKNMPRQLHLVLLTREMPTLYLGQLAIENRLLLIEEDAIRLTEAESREFLEETLNLNKDETEIYSMIQRSEGWIGGLQLLAISKKYGNQSSIESMKLSDRLLNEYISKEIFGYLTDDEQNFLIKTAILRYFNGEICQQYLPQTPFIPMMEAILQKNLFVINIDDEAGIYRYHAIMAQYLKSLFEKQDQAIKSEYHLLAATIYDRLGDQEECLYHLFEIKAYEKIMKLILKMPQTTLTFSYLMKVPMVEIAKNPDFAYQYFFYYYASLDERACAEIYSFIKTNLKTEKSFEAFQKSNMFFSNEWDFRTSEILSLEEIKKLPLNPITIAFLLIKEAYFLYANGQFYQAIDYLEVAEAVYEKTGNIYIGFFVLTEKAQIYEDLGELNRCLELYKEVEKMVSQVNTLSCSYYIGIAGVYIRQLALEKASEMLEKTKKNINAESNSIFWAYQYTLAEYYYITGENDKTESILLAVMDQESYKNSYISARLLRYPIYRGQHHELAENFVRIYETSDDFVDNMDCELLYMSILFELGNRDQALQLVENLIANARKMQNKLKIVEGDLLKMRLLVETNSDKRVILNLLIEAITYAVENCIANPFWFERKSVVRVFNEFKIELKKELPAASFDFISRVLSADPQKGMSEKMEAKKRTDALTEREKEVLDELAEGSSNLQIAEKLCVSLATVKTHINNIYGKLEVNNRVAAVNKLKQETRRV</sequence>
<dbReference type="STRING" id="931626.Awo_c31920"/>
<keyword evidence="2" id="KW-0238">DNA-binding</keyword>
<keyword evidence="1" id="KW-0805">Transcription regulation</keyword>
<evidence type="ECO:0000256" key="2">
    <source>
        <dbReference type="ARBA" id="ARBA00023125"/>
    </source>
</evidence>
<dbReference type="HOGENOM" id="CLU_006325_2_0_9"/>
<dbReference type="PRINTS" id="PR00038">
    <property type="entry name" value="HTHLUXR"/>
</dbReference>
<dbReference type="SUPFAM" id="SSF48452">
    <property type="entry name" value="TPR-like"/>
    <property type="match status" value="1"/>
</dbReference>
<dbReference type="PANTHER" id="PTHR44688">
    <property type="entry name" value="DNA-BINDING TRANSCRIPTIONAL ACTIVATOR DEVR_DOSR"/>
    <property type="match status" value="1"/>
</dbReference>
<keyword evidence="4" id="KW-0175">Coiled coil</keyword>
<keyword evidence="3" id="KW-0804">Transcription</keyword>
<dbReference type="SUPFAM" id="SSF52540">
    <property type="entry name" value="P-loop containing nucleoside triphosphate hydrolases"/>
    <property type="match status" value="1"/>
</dbReference>
<dbReference type="GO" id="GO:0003677">
    <property type="term" value="F:DNA binding"/>
    <property type="evidence" value="ECO:0007669"/>
    <property type="project" value="UniProtKB-KW"/>
</dbReference>
<dbReference type="OrthoDB" id="2039528at2"/>
<dbReference type="Gene3D" id="1.10.10.10">
    <property type="entry name" value="Winged helix-like DNA-binding domain superfamily/Winged helix DNA-binding domain"/>
    <property type="match status" value="1"/>
</dbReference>
<evidence type="ECO:0000256" key="1">
    <source>
        <dbReference type="ARBA" id="ARBA00023015"/>
    </source>
</evidence>
<dbReference type="Gene3D" id="3.40.50.300">
    <property type="entry name" value="P-loop containing nucleotide triphosphate hydrolases"/>
    <property type="match status" value="1"/>
</dbReference>
<dbReference type="PROSITE" id="PS00622">
    <property type="entry name" value="HTH_LUXR_1"/>
    <property type="match status" value="1"/>
</dbReference>
<dbReference type="GO" id="GO:0006355">
    <property type="term" value="P:regulation of DNA-templated transcription"/>
    <property type="evidence" value="ECO:0007669"/>
    <property type="project" value="InterPro"/>
</dbReference>
<dbReference type="InterPro" id="IPR027417">
    <property type="entry name" value="P-loop_NTPase"/>
</dbReference>
<dbReference type="AlphaFoldDB" id="H6LJJ2"/>
<protein>
    <submittedName>
        <fullName evidence="6">Transcriptional regulator LuxR family</fullName>
    </submittedName>
</protein>